<keyword evidence="2" id="KW-0436">Ligase</keyword>
<evidence type="ECO:0000313" key="6">
    <source>
        <dbReference type="Proteomes" id="UP000230886"/>
    </source>
</evidence>
<dbReference type="GO" id="GO:0005886">
    <property type="term" value="C:plasma membrane"/>
    <property type="evidence" value="ECO:0007669"/>
    <property type="project" value="TreeGrafter"/>
</dbReference>
<dbReference type="AlphaFoldDB" id="A0A069JIX1"/>
<accession>A0A2A5JGY2</accession>
<keyword evidence="3" id="KW-0547">Nucleotide-binding</keyword>
<proteinExistence type="inferred from homology"/>
<dbReference type="Gene3D" id="3.30.300.30">
    <property type="match status" value="1"/>
</dbReference>
<comment type="similarity">
    <text evidence="1">Belongs to the ATP-dependent AMP-binding enzyme family.</text>
</comment>
<evidence type="ECO:0000256" key="2">
    <source>
        <dbReference type="ARBA" id="ARBA00022598"/>
    </source>
</evidence>
<dbReference type="PROSITE" id="PS00455">
    <property type="entry name" value="AMP_BINDING"/>
    <property type="match status" value="1"/>
</dbReference>
<accession>A0A069JIX1</accession>
<dbReference type="InterPro" id="IPR020845">
    <property type="entry name" value="AMP-binding_CS"/>
</dbReference>
<evidence type="ECO:0000313" key="5">
    <source>
        <dbReference type="EMBL" id="PCK28622.1"/>
    </source>
</evidence>
<dbReference type="EMBL" id="NOVD01000002">
    <property type="protein sequence ID" value="PCK28622.1"/>
    <property type="molecule type" value="Genomic_DNA"/>
</dbReference>
<reference evidence="5 6" key="1">
    <citation type="submission" date="2017-07" db="EMBL/GenBank/DDBJ databases">
        <title>Draft sequence of Rhodococcus enclensis 23b-28.</title>
        <authorList>
            <person name="Besaury L."/>
            <person name="Sancelme M."/>
            <person name="Amato P."/>
            <person name="Lallement A."/>
            <person name="Delort A.-M."/>
        </authorList>
    </citation>
    <scope>NUCLEOTIDE SEQUENCE [LARGE SCALE GENOMIC DNA]</scope>
    <source>
        <strain evidence="5 6">23b-28</strain>
    </source>
</reference>
<comment type="caution">
    <text evidence="5">The sequence shown here is derived from an EMBL/GenBank/DDBJ whole genome shotgun (WGS) entry which is preliminary data.</text>
</comment>
<dbReference type="InterPro" id="IPR042099">
    <property type="entry name" value="ANL_N_sf"/>
</dbReference>
<dbReference type="GO" id="GO:0004467">
    <property type="term" value="F:long-chain fatty acid-CoA ligase activity"/>
    <property type="evidence" value="ECO:0007669"/>
    <property type="project" value="TreeGrafter"/>
</dbReference>
<dbReference type="InterPro" id="IPR045851">
    <property type="entry name" value="AMP-bd_C_sf"/>
</dbReference>
<dbReference type="PANTHER" id="PTHR43107">
    <property type="entry name" value="LONG-CHAIN FATTY ACID TRANSPORT PROTEIN"/>
    <property type="match status" value="1"/>
</dbReference>
<sequence>MSQSPTVSDLLLGVSEIDDRGLRFEDQVITWREHVQGSFDRAALLDTLLDRTRPRHFGLLMENVPEFSLLLGAASFSGSVAAGLNTTRRGPALARDIALSDCQVIFTENNQAHLLDDIDLGDVRVINVDSPAWAELLAPFADTPAYASTAQPDDLLMLIFTSGTSGDPKAVRCTHHKLASPGVMLADRFGLGADDVVYMAMPMFHSNAMMAAWTVALHARAGIAMRRKFSASGFLPDVHKYGITYSNYVGKPLSFIASTPEVPNERDNTLKIMYGNEGSAPAVATFVRRFDARVIDGFGSTEGGISISAAPVPRPGALGLLPDGVKILDPETGAPCPPAVFDADGRITNADEATGELVNVTGPGTFAGYYKNPEADAERMRNGQYWSGDLAYTDVDGYVYFAGRSSGWLRVDGENIGAAPIERSLVGYPGFAQVSVYAVPDSDVGDRVMASVIPVGDVDNFDPAAVAEYIDSRPELGPKQKPTLIRVCSEFPRTATFKVVTRTQSAERWNTSDPVWIRRRGESDFQLLTPEMALGLEKTREPV</sequence>
<dbReference type="Proteomes" id="UP000230886">
    <property type="component" value="Unassembled WGS sequence"/>
</dbReference>
<name>A0A069JIX1_RHOSG</name>
<dbReference type="GO" id="GO:0044539">
    <property type="term" value="P:long-chain fatty acid import into cell"/>
    <property type="evidence" value="ECO:0007669"/>
    <property type="project" value="TreeGrafter"/>
</dbReference>
<evidence type="ECO:0000256" key="4">
    <source>
        <dbReference type="ARBA" id="ARBA00022840"/>
    </source>
</evidence>
<dbReference type="InterPro" id="IPR000873">
    <property type="entry name" value="AMP-dep_synth/lig_dom"/>
</dbReference>
<dbReference type="GO" id="GO:0005524">
    <property type="term" value="F:ATP binding"/>
    <property type="evidence" value="ECO:0007669"/>
    <property type="project" value="UniProtKB-KW"/>
</dbReference>
<dbReference type="InterPro" id="IPR025110">
    <property type="entry name" value="AMP-bd_C"/>
</dbReference>
<protein>
    <submittedName>
        <fullName evidence="5">Acyl-CoA synthetase</fullName>
    </submittedName>
</protein>
<dbReference type="RefSeq" id="WP_042920426.1">
    <property type="nucleotide sequence ID" value="NZ_JAGGNM010000097.1"/>
</dbReference>
<dbReference type="SUPFAM" id="SSF56801">
    <property type="entry name" value="Acetyl-CoA synthetase-like"/>
    <property type="match status" value="1"/>
</dbReference>
<gene>
    <name evidence="5" type="ORF">CHR55_04745</name>
</gene>
<dbReference type="Pfam" id="PF00501">
    <property type="entry name" value="AMP-binding"/>
    <property type="match status" value="1"/>
</dbReference>
<dbReference type="Pfam" id="PF13193">
    <property type="entry name" value="AMP-binding_C"/>
    <property type="match status" value="1"/>
</dbReference>
<dbReference type="Gene3D" id="3.40.50.12780">
    <property type="entry name" value="N-terminal domain of ligase-like"/>
    <property type="match status" value="1"/>
</dbReference>
<dbReference type="PANTHER" id="PTHR43107:SF15">
    <property type="entry name" value="FATTY ACID TRANSPORT PROTEIN 3, ISOFORM A"/>
    <property type="match status" value="1"/>
</dbReference>
<keyword evidence="4" id="KW-0067">ATP-binding</keyword>
<evidence type="ECO:0000256" key="1">
    <source>
        <dbReference type="ARBA" id="ARBA00006432"/>
    </source>
</evidence>
<organism evidence="5 6">
    <name type="scientific">Rhodococcus qingshengii</name>
    <dbReference type="NCBI Taxonomy" id="334542"/>
    <lineage>
        <taxon>Bacteria</taxon>
        <taxon>Bacillati</taxon>
        <taxon>Actinomycetota</taxon>
        <taxon>Actinomycetes</taxon>
        <taxon>Mycobacteriales</taxon>
        <taxon>Nocardiaceae</taxon>
        <taxon>Rhodococcus</taxon>
        <taxon>Rhodococcus erythropolis group</taxon>
    </lineage>
</organism>
<evidence type="ECO:0000256" key="3">
    <source>
        <dbReference type="ARBA" id="ARBA00022741"/>
    </source>
</evidence>
<dbReference type="GO" id="GO:0005324">
    <property type="term" value="F:long-chain fatty acid transmembrane transporter activity"/>
    <property type="evidence" value="ECO:0007669"/>
    <property type="project" value="TreeGrafter"/>
</dbReference>